<dbReference type="KEGG" id="elio:KO353_14705"/>
<keyword evidence="1" id="KW-0963">Cytoplasm</keyword>
<sequence>MAEARRSRSPREEASDVAKLSFEEALAELESIVKQLEGGQGRLEDAIAAYERGAALRKHCEDKLAEAEAKVQAIVARGGDALGTTPFDTGEG</sequence>
<dbReference type="GO" id="GO:0005829">
    <property type="term" value="C:cytosol"/>
    <property type="evidence" value="ECO:0007669"/>
    <property type="project" value="TreeGrafter"/>
</dbReference>
<organism evidence="2 3">
    <name type="scientific">Elioraea tepida</name>
    <dbReference type="NCBI Taxonomy" id="2843330"/>
    <lineage>
        <taxon>Bacteria</taxon>
        <taxon>Pseudomonadati</taxon>
        <taxon>Pseudomonadota</taxon>
        <taxon>Alphaproteobacteria</taxon>
        <taxon>Acetobacterales</taxon>
        <taxon>Elioraeaceae</taxon>
        <taxon>Elioraea</taxon>
    </lineage>
</organism>
<keyword evidence="1" id="KW-0269">Exonuclease</keyword>
<name>A0A975YJI2_9PROT</name>
<dbReference type="RefSeq" id="WP_218285529.1">
    <property type="nucleotide sequence ID" value="NZ_CP076448.1"/>
</dbReference>
<comment type="subcellular location">
    <subcellularLocation>
        <location evidence="1">Cytoplasm</location>
    </subcellularLocation>
</comment>
<dbReference type="PANTHER" id="PTHR34137:SF1">
    <property type="entry name" value="EXODEOXYRIBONUCLEASE 7 SMALL SUBUNIT"/>
    <property type="match status" value="1"/>
</dbReference>
<keyword evidence="1 2" id="KW-0378">Hydrolase</keyword>
<comment type="catalytic activity">
    <reaction evidence="1">
        <text>Exonucleolytic cleavage in either 5'- to 3'- or 3'- to 5'-direction to yield nucleoside 5'-phosphates.</text>
        <dbReference type="EC" id="3.1.11.6"/>
    </reaction>
</comment>
<dbReference type="EC" id="3.1.11.6" evidence="1"/>
<dbReference type="NCBIfam" id="TIGR01280">
    <property type="entry name" value="xseB"/>
    <property type="match status" value="1"/>
</dbReference>
<dbReference type="InterPro" id="IPR003761">
    <property type="entry name" value="Exonuc_VII_S"/>
</dbReference>
<gene>
    <name evidence="1" type="primary">xseB</name>
    <name evidence="2" type="ORF">KO353_14705</name>
</gene>
<evidence type="ECO:0000313" key="3">
    <source>
        <dbReference type="Proteomes" id="UP000694001"/>
    </source>
</evidence>
<proteinExistence type="inferred from homology"/>
<evidence type="ECO:0000313" key="2">
    <source>
        <dbReference type="EMBL" id="QXM24472.1"/>
    </source>
</evidence>
<reference evidence="2" key="1">
    <citation type="submission" date="2021-06" db="EMBL/GenBank/DDBJ databases">
        <title>Elioraea tepida, sp. nov., a moderately thermophilic aerobic anoxygenic phototrophic bacterium isolated from an alkaline siliceous hot spring mat community in Yellowstone National Park, WY, USA.</title>
        <authorList>
            <person name="Saini M.K."/>
            <person name="Yoshida S."/>
            <person name="Sebastian A."/>
            <person name="Hirose S."/>
            <person name="Hara E."/>
            <person name="Tamaki H."/>
            <person name="Soulier N.T."/>
            <person name="Albert I."/>
            <person name="Hanada S."/>
            <person name="Bryant D.A."/>
            <person name="Tank M."/>
        </authorList>
    </citation>
    <scope>NUCLEOTIDE SEQUENCE</scope>
    <source>
        <strain evidence="2">MS-P2</strain>
    </source>
</reference>
<keyword evidence="1" id="KW-0540">Nuclease</keyword>
<dbReference type="Proteomes" id="UP000694001">
    <property type="component" value="Chromosome"/>
</dbReference>
<dbReference type="AlphaFoldDB" id="A0A975YJI2"/>
<comment type="subunit">
    <text evidence="1">Heterooligomer composed of large and small subunits.</text>
</comment>
<comment type="similarity">
    <text evidence="1">Belongs to the XseB family.</text>
</comment>
<dbReference type="GO" id="GO:0009318">
    <property type="term" value="C:exodeoxyribonuclease VII complex"/>
    <property type="evidence" value="ECO:0007669"/>
    <property type="project" value="UniProtKB-UniRule"/>
</dbReference>
<dbReference type="NCBIfam" id="NF002139">
    <property type="entry name" value="PRK00977.1-3"/>
    <property type="match status" value="1"/>
</dbReference>
<dbReference type="PANTHER" id="PTHR34137">
    <property type="entry name" value="EXODEOXYRIBONUCLEASE 7 SMALL SUBUNIT"/>
    <property type="match status" value="1"/>
</dbReference>
<dbReference type="Pfam" id="PF02609">
    <property type="entry name" value="Exonuc_VII_S"/>
    <property type="match status" value="1"/>
</dbReference>
<dbReference type="EMBL" id="CP076448">
    <property type="protein sequence ID" value="QXM24472.1"/>
    <property type="molecule type" value="Genomic_DNA"/>
</dbReference>
<dbReference type="GO" id="GO:0008855">
    <property type="term" value="F:exodeoxyribonuclease VII activity"/>
    <property type="evidence" value="ECO:0007669"/>
    <property type="project" value="UniProtKB-UniRule"/>
</dbReference>
<evidence type="ECO:0000256" key="1">
    <source>
        <dbReference type="HAMAP-Rule" id="MF_00337"/>
    </source>
</evidence>
<accession>A0A975YJI2</accession>
<dbReference type="GO" id="GO:0006308">
    <property type="term" value="P:DNA catabolic process"/>
    <property type="evidence" value="ECO:0007669"/>
    <property type="project" value="UniProtKB-UniRule"/>
</dbReference>
<comment type="function">
    <text evidence="1">Bidirectionally degrades single-stranded DNA into large acid-insoluble oligonucleotides, which are then degraded further into small acid-soluble oligonucleotides.</text>
</comment>
<protein>
    <recommendedName>
        <fullName evidence="1">Exodeoxyribonuclease 7 small subunit</fullName>
        <ecNumber evidence="1">3.1.11.6</ecNumber>
    </recommendedName>
    <alternativeName>
        <fullName evidence="1">Exodeoxyribonuclease VII small subunit</fullName>
        <shortName evidence="1">Exonuclease VII small subunit</shortName>
    </alternativeName>
</protein>
<keyword evidence="3" id="KW-1185">Reference proteome</keyword>
<dbReference type="HAMAP" id="MF_00337">
    <property type="entry name" value="Exonuc_7_S"/>
    <property type="match status" value="1"/>
</dbReference>